<dbReference type="STRING" id="666681.M301_1979"/>
<name>D7DJZ0_METV0</name>
<dbReference type="Proteomes" id="UP000000383">
    <property type="component" value="Chromosome"/>
</dbReference>
<dbReference type="Pfam" id="PF13449">
    <property type="entry name" value="Phytase-like"/>
    <property type="match status" value="1"/>
</dbReference>
<protein>
    <submittedName>
        <fullName evidence="3">Alkaline phosphatase</fullName>
    </submittedName>
</protein>
<dbReference type="RefSeq" id="WP_013148663.1">
    <property type="nucleotide sequence ID" value="NC_014207.1"/>
</dbReference>
<feature type="chain" id="PRO_5003094689" evidence="1">
    <location>
        <begin position="25"/>
        <end position="457"/>
    </location>
</feature>
<evidence type="ECO:0000259" key="2">
    <source>
        <dbReference type="Pfam" id="PF13449"/>
    </source>
</evidence>
<dbReference type="EMBL" id="CP002056">
    <property type="protein sequence ID" value="ADI30351.1"/>
    <property type="molecule type" value="Genomic_DNA"/>
</dbReference>
<keyword evidence="1" id="KW-0732">Signal</keyword>
<dbReference type="AlphaFoldDB" id="D7DJZ0"/>
<feature type="domain" description="Phytase-like" evidence="2">
    <location>
        <begin position="88"/>
        <end position="432"/>
    </location>
</feature>
<evidence type="ECO:0000313" key="4">
    <source>
        <dbReference type="Proteomes" id="UP000000383"/>
    </source>
</evidence>
<feature type="signal peptide" evidence="1">
    <location>
        <begin position="1"/>
        <end position="24"/>
    </location>
</feature>
<dbReference type="InterPro" id="IPR027372">
    <property type="entry name" value="Phytase-like_dom"/>
</dbReference>
<organism evidence="3 4">
    <name type="scientific">Methylotenera versatilis (strain 301)</name>
    <dbReference type="NCBI Taxonomy" id="666681"/>
    <lineage>
        <taxon>Bacteria</taxon>
        <taxon>Pseudomonadati</taxon>
        <taxon>Pseudomonadota</taxon>
        <taxon>Betaproteobacteria</taxon>
        <taxon>Nitrosomonadales</taxon>
        <taxon>Methylophilaceae</taxon>
        <taxon>Methylotenera</taxon>
    </lineage>
</organism>
<gene>
    <name evidence="3" type="ordered locus">M301_1979</name>
</gene>
<keyword evidence="4" id="KW-1185">Reference proteome</keyword>
<evidence type="ECO:0000313" key="3">
    <source>
        <dbReference type="EMBL" id="ADI30351.1"/>
    </source>
</evidence>
<dbReference type="PANTHER" id="PTHR37957">
    <property type="entry name" value="BLR7070 PROTEIN"/>
    <property type="match status" value="1"/>
</dbReference>
<proteinExistence type="predicted"/>
<accession>D7DJZ0</accession>
<dbReference type="OrthoDB" id="9798539at2"/>
<reference evidence="3 4" key="2">
    <citation type="journal article" date="2011" name="J. Bacteriol.">
        <title>Genomes of three methylotrophs from a single niche uncover genetic and metabolic divergence of Methylophilaceae.</title>
        <authorList>
            <person name="Lapidus A."/>
            <person name="Clum A."/>
            <person name="Labutti K."/>
            <person name="Kaluzhnaya M.G."/>
            <person name="Lim S."/>
            <person name="Beck D.A."/>
            <person name="Glavina Del Rio T."/>
            <person name="Nolan M."/>
            <person name="Mavromatis K."/>
            <person name="Huntemann M."/>
            <person name="Lucas S."/>
            <person name="Lidstrom M.E."/>
            <person name="Ivanova N."/>
            <person name="Chistoserdova L."/>
        </authorList>
    </citation>
    <scope>NUCLEOTIDE SEQUENCE [LARGE SCALE GENOMIC DNA]</scope>
    <source>
        <strain evidence="3 4">301</strain>
    </source>
</reference>
<reference evidence="4" key="1">
    <citation type="submission" date="2010-05" db="EMBL/GenBank/DDBJ databases">
        <title>Complete sequence of Methylotenera sp. 301.</title>
        <authorList>
            <person name="Lucas S."/>
            <person name="Copeland A."/>
            <person name="Lapidus A."/>
            <person name="Cheng J.-F."/>
            <person name="Bruce D."/>
            <person name="Goodwin L."/>
            <person name="Pitluck S."/>
            <person name="Clum A."/>
            <person name="Land M."/>
            <person name="Hauser L."/>
            <person name="Kyrpides N."/>
            <person name="Ivanova N."/>
            <person name="Chistoservova L."/>
            <person name="Kalyuzhnaya M."/>
            <person name="Woyke T."/>
        </authorList>
    </citation>
    <scope>NUCLEOTIDE SEQUENCE [LARGE SCALE GENOMIC DNA]</scope>
    <source>
        <strain evidence="4">301</strain>
    </source>
</reference>
<dbReference type="eggNOG" id="COG4222">
    <property type="taxonomic scope" value="Bacteria"/>
</dbReference>
<dbReference type="KEGG" id="meh:M301_1979"/>
<sequence precursor="true">MSKHLQLGLLAALLLVNACNTLRAEESTQFDWASLPVKPNANKHASVLATFQLPDTDISTLNPNIDLGDNAQAVKNGYPNRHIPGIGSAIATIPNKPGEFYMLTDRGPNFDHTNWLGNVNGKTFPLPKFTPAIVHVKLTQGKGAIGRIEVIRAIPIVDSKDQPVTGLSNHEVDEQAFSGKSNTPLSFHPAGLDTEALQLLPDGNFLVSEEYGPSIAVIDRSGHVLMRYVPIGKTYDGVNYPVKELLPSIYKERRGNHGFENVSVTPDGKTAYATLQSPMGNENKKAYKKSRLVRILRLDITKPTDATVTGMFVVLQSDKSAYPKTDKQKDLKYSDAVAISQDKLLLLERATNKVKLIEADLSAATNILTHIDMNTLLFEKEGEKLGKLTITPASTREVFDSHDVRSKIDTDKLEGLAVLSPNVVVLSNDNDFGVGENTNNYPSKAWVVRLGKSLSMP</sequence>
<dbReference type="SUPFAM" id="SSF101898">
    <property type="entry name" value="NHL repeat"/>
    <property type="match status" value="1"/>
</dbReference>
<evidence type="ECO:0000256" key="1">
    <source>
        <dbReference type="SAM" id="SignalP"/>
    </source>
</evidence>
<dbReference type="HOGENOM" id="CLU_043796_0_0_4"/>
<dbReference type="PANTHER" id="PTHR37957:SF1">
    <property type="entry name" value="PHYTASE-LIKE DOMAIN-CONTAINING PROTEIN"/>
    <property type="match status" value="1"/>
</dbReference>